<dbReference type="AlphaFoldDB" id="A0A9K3IJ53"/>
<reference evidence="2" key="2">
    <citation type="submission" date="2020-06" db="EMBL/GenBank/DDBJ databases">
        <title>Helianthus annuus Genome sequencing and assembly Release 2.</title>
        <authorList>
            <person name="Gouzy J."/>
            <person name="Langlade N."/>
            <person name="Munos S."/>
        </authorList>
    </citation>
    <scope>NUCLEOTIDE SEQUENCE</scope>
    <source>
        <tissue evidence="2">Leaves</tissue>
    </source>
</reference>
<sequence length="73" mass="8185">MICVVKSATASNSIAVLNNFFISRTSNLSLPKGLLMMMMMMMKGNMIIINNIIWKERKKVIYGGIETQSNQGK</sequence>
<organism evidence="2 3">
    <name type="scientific">Helianthus annuus</name>
    <name type="common">Common sunflower</name>
    <dbReference type="NCBI Taxonomy" id="4232"/>
    <lineage>
        <taxon>Eukaryota</taxon>
        <taxon>Viridiplantae</taxon>
        <taxon>Streptophyta</taxon>
        <taxon>Embryophyta</taxon>
        <taxon>Tracheophyta</taxon>
        <taxon>Spermatophyta</taxon>
        <taxon>Magnoliopsida</taxon>
        <taxon>eudicotyledons</taxon>
        <taxon>Gunneridae</taxon>
        <taxon>Pentapetalae</taxon>
        <taxon>asterids</taxon>
        <taxon>campanulids</taxon>
        <taxon>Asterales</taxon>
        <taxon>Asteraceae</taxon>
        <taxon>Asteroideae</taxon>
        <taxon>Heliantheae alliance</taxon>
        <taxon>Heliantheae</taxon>
        <taxon>Helianthus</taxon>
    </lineage>
</organism>
<comment type="caution">
    <text evidence="2">The sequence shown here is derived from an EMBL/GenBank/DDBJ whole genome shotgun (WGS) entry which is preliminary data.</text>
</comment>
<dbReference type="Gramene" id="mRNA:HanXRQr2_Chr07g0286031">
    <property type="protein sequence ID" value="mRNA:HanXRQr2_Chr07g0286031"/>
    <property type="gene ID" value="HanXRQr2_Chr07g0286031"/>
</dbReference>
<evidence type="ECO:0000313" key="3">
    <source>
        <dbReference type="Proteomes" id="UP000215914"/>
    </source>
</evidence>
<evidence type="ECO:0000313" key="2">
    <source>
        <dbReference type="EMBL" id="KAF5797878.1"/>
    </source>
</evidence>
<dbReference type="Proteomes" id="UP000215914">
    <property type="component" value="Unassembled WGS sequence"/>
</dbReference>
<keyword evidence="3" id="KW-1185">Reference proteome</keyword>
<accession>A0A9K3IJ53</accession>
<evidence type="ECO:0000256" key="1">
    <source>
        <dbReference type="SAM" id="Phobius"/>
    </source>
</evidence>
<dbReference type="EMBL" id="MNCJ02000322">
    <property type="protein sequence ID" value="KAF5797878.1"/>
    <property type="molecule type" value="Genomic_DNA"/>
</dbReference>
<name>A0A9K3IJ53_HELAN</name>
<feature type="transmembrane region" description="Helical" evidence="1">
    <location>
        <begin position="34"/>
        <end position="54"/>
    </location>
</feature>
<keyword evidence="1" id="KW-0812">Transmembrane</keyword>
<keyword evidence="1" id="KW-1133">Transmembrane helix</keyword>
<proteinExistence type="predicted"/>
<protein>
    <submittedName>
        <fullName evidence="2">Uncharacterized protein</fullName>
    </submittedName>
</protein>
<keyword evidence="1" id="KW-0472">Membrane</keyword>
<gene>
    <name evidence="2" type="ORF">HanXRQr2_Chr07g0286031</name>
</gene>
<reference evidence="2" key="1">
    <citation type="journal article" date="2017" name="Nature">
        <title>The sunflower genome provides insights into oil metabolism, flowering and Asterid evolution.</title>
        <authorList>
            <person name="Badouin H."/>
            <person name="Gouzy J."/>
            <person name="Grassa C.J."/>
            <person name="Murat F."/>
            <person name="Staton S.E."/>
            <person name="Cottret L."/>
            <person name="Lelandais-Briere C."/>
            <person name="Owens G.L."/>
            <person name="Carrere S."/>
            <person name="Mayjonade B."/>
            <person name="Legrand L."/>
            <person name="Gill N."/>
            <person name="Kane N.C."/>
            <person name="Bowers J.E."/>
            <person name="Hubner S."/>
            <person name="Bellec A."/>
            <person name="Berard A."/>
            <person name="Berges H."/>
            <person name="Blanchet N."/>
            <person name="Boniface M.C."/>
            <person name="Brunel D."/>
            <person name="Catrice O."/>
            <person name="Chaidir N."/>
            <person name="Claudel C."/>
            <person name="Donnadieu C."/>
            <person name="Faraut T."/>
            <person name="Fievet G."/>
            <person name="Helmstetter N."/>
            <person name="King M."/>
            <person name="Knapp S.J."/>
            <person name="Lai Z."/>
            <person name="Le Paslier M.C."/>
            <person name="Lippi Y."/>
            <person name="Lorenzon L."/>
            <person name="Mandel J.R."/>
            <person name="Marage G."/>
            <person name="Marchand G."/>
            <person name="Marquand E."/>
            <person name="Bret-Mestries E."/>
            <person name="Morien E."/>
            <person name="Nambeesan S."/>
            <person name="Nguyen T."/>
            <person name="Pegot-Espagnet P."/>
            <person name="Pouilly N."/>
            <person name="Raftis F."/>
            <person name="Sallet E."/>
            <person name="Schiex T."/>
            <person name="Thomas J."/>
            <person name="Vandecasteele C."/>
            <person name="Vares D."/>
            <person name="Vear F."/>
            <person name="Vautrin S."/>
            <person name="Crespi M."/>
            <person name="Mangin B."/>
            <person name="Burke J.M."/>
            <person name="Salse J."/>
            <person name="Munos S."/>
            <person name="Vincourt P."/>
            <person name="Rieseberg L.H."/>
            <person name="Langlade N.B."/>
        </authorList>
    </citation>
    <scope>NUCLEOTIDE SEQUENCE</scope>
    <source>
        <tissue evidence="2">Leaves</tissue>
    </source>
</reference>